<dbReference type="InterPro" id="IPR041916">
    <property type="entry name" value="Anti_sigma_zinc_sf"/>
</dbReference>
<organism evidence="4 5">
    <name type="scientific">Desulfomonile tiedjei (strain ATCC 49306 / DSM 6799 / DCB-1)</name>
    <dbReference type="NCBI Taxonomy" id="706587"/>
    <lineage>
        <taxon>Bacteria</taxon>
        <taxon>Pseudomonadati</taxon>
        <taxon>Thermodesulfobacteriota</taxon>
        <taxon>Desulfomonilia</taxon>
        <taxon>Desulfomonilales</taxon>
        <taxon>Desulfomonilaceae</taxon>
        <taxon>Desulfomonile</taxon>
    </lineage>
</organism>
<keyword evidence="2" id="KW-0472">Membrane</keyword>
<evidence type="ECO:0000313" key="5">
    <source>
        <dbReference type="Proteomes" id="UP000006055"/>
    </source>
</evidence>
<dbReference type="Pfam" id="PF13490">
    <property type="entry name" value="zf-HC2"/>
    <property type="match status" value="1"/>
</dbReference>
<keyword evidence="2" id="KW-1133">Transmembrane helix</keyword>
<reference evidence="5" key="1">
    <citation type="submission" date="2012-06" db="EMBL/GenBank/DDBJ databases">
        <title>Complete sequence of chromosome of Desulfomonile tiedjei DSM 6799.</title>
        <authorList>
            <person name="Lucas S."/>
            <person name="Copeland A."/>
            <person name="Lapidus A."/>
            <person name="Glavina del Rio T."/>
            <person name="Dalin E."/>
            <person name="Tice H."/>
            <person name="Bruce D."/>
            <person name="Goodwin L."/>
            <person name="Pitluck S."/>
            <person name="Peters L."/>
            <person name="Ovchinnikova G."/>
            <person name="Zeytun A."/>
            <person name="Lu M."/>
            <person name="Kyrpides N."/>
            <person name="Mavromatis K."/>
            <person name="Ivanova N."/>
            <person name="Brettin T."/>
            <person name="Detter J.C."/>
            <person name="Han C."/>
            <person name="Larimer F."/>
            <person name="Land M."/>
            <person name="Hauser L."/>
            <person name="Markowitz V."/>
            <person name="Cheng J.-F."/>
            <person name="Hugenholtz P."/>
            <person name="Woyke T."/>
            <person name="Wu D."/>
            <person name="Spring S."/>
            <person name="Schroeder M."/>
            <person name="Brambilla E."/>
            <person name="Klenk H.-P."/>
            <person name="Eisen J.A."/>
        </authorList>
    </citation>
    <scope>NUCLEOTIDE SEQUENCE [LARGE SCALE GENOMIC DNA]</scope>
    <source>
        <strain evidence="5">ATCC 49306 / DSM 6799 / DCB-1</strain>
    </source>
</reference>
<gene>
    <name evidence="4" type="ordered locus">Desti_2363</name>
</gene>
<feature type="domain" description="Putative zinc-finger" evidence="3">
    <location>
        <begin position="16"/>
        <end position="42"/>
    </location>
</feature>
<accession>I4C657</accession>
<dbReference type="KEGG" id="dti:Desti_2363"/>
<feature type="region of interest" description="Disordered" evidence="1">
    <location>
        <begin position="190"/>
        <end position="285"/>
    </location>
</feature>
<proteinExistence type="predicted"/>
<dbReference type="Gene3D" id="1.10.10.1320">
    <property type="entry name" value="Anti-sigma factor, zinc-finger domain"/>
    <property type="match status" value="1"/>
</dbReference>
<protein>
    <recommendedName>
        <fullName evidence="3">Putative zinc-finger domain-containing protein</fullName>
    </recommendedName>
</protein>
<feature type="transmembrane region" description="Helical" evidence="2">
    <location>
        <begin position="151"/>
        <end position="176"/>
    </location>
</feature>
<dbReference type="AlphaFoldDB" id="I4C657"/>
<dbReference type="OrthoDB" id="153510at2"/>
<dbReference type="EMBL" id="CP003360">
    <property type="protein sequence ID" value="AFM25048.1"/>
    <property type="molecule type" value="Genomic_DNA"/>
</dbReference>
<dbReference type="Proteomes" id="UP000006055">
    <property type="component" value="Chromosome"/>
</dbReference>
<dbReference type="HOGENOM" id="CLU_637320_0_0_7"/>
<dbReference type="InterPro" id="IPR027383">
    <property type="entry name" value="Znf_put"/>
</dbReference>
<sequence>MTESVTCPQGWESSQLLAYIEGDLDPATEGELLRHIDTCPVCMQELHAIKRVDALLREYPESFHPGEEALYRYAVKGNDPEASISRHVDSCSECRKTVETYRQMHGLKKAVTETVPLPQALEDARLKRIPSVGAEVPKIWSESVREIFSRLFTIPALALGSAAAALLLAVLIIPLWQHLHENTLRTLAPLQGHPPAPGIGESAPTPQALPAAPKPASNQLHDESRAAPESAGPAVQSREGSPKSSVGLKLQGEGKAAREATPAQQPYGELHAQAPPKEAPATAEELKERLHQLDTRRFTKKRGSADLMSRSPELLEKTDGVVVRIVITDSEGRQIPLSQFQSRQVPEQEKQTAVEGDAVSTSGIPHYRVHIRLLERAEEFDIDAKLFDESANEKDPLKTVMEYHVGKEELPKRIYIVIDSLVRFCKDLQK</sequence>
<keyword evidence="5" id="KW-1185">Reference proteome</keyword>
<keyword evidence="2" id="KW-0812">Transmembrane</keyword>
<evidence type="ECO:0000259" key="3">
    <source>
        <dbReference type="Pfam" id="PF13490"/>
    </source>
</evidence>
<dbReference type="RefSeq" id="WP_014810191.1">
    <property type="nucleotide sequence ID" value="NC_018025.1"/>
</dbReference>
<feature type="compositionally biased region" description="Low complexity" evidence="1">
    <location>
        <begin position="272"/>
        <end position="283"/>
    </location>
</feature>
<evidence type="ECO:0000313" key="4">
    <source>
        <dbReference type="EMBL" id="AFM25048.1"/>
    </source>
</evidence>
<name>I4C657_DESTA</name>
<evidence type="ECO:0000256" key="2">
    <source>
        <dbReference type="SAM" id="Phobius"/>
    </source>
</evidence>
<evidence type="ECO:0000256" key="1">
    <source>
        <dbReference type="SAM" id="MobiDB-lite"/>
    </source>
</evidence>